<evidence type="ECO:0000313" key="1">
    <source>
        <dbReference type="EMBL" id="OYO22826.1"/>
    </source>
</evidence>
<protein>
    <submittedName>
        <fullName evidence="1">Asparaginase</fullName>
    </submittedName>
</protein>
<dbReference type="Pfam" id="PF06089">
    <property type="entry name" value="Asparaginase_II"/>
    <property type="match status" value="1"/>
</dbReference>
<dbReference type="PANTHER" id="PTHR42110">
    <property type="entry name" value="L-ASPARAGINASE, PUTATIVE (AFU_ORTHOLOGUE AFUA_3G11890)-RELATED"/>
    <property type="match status" value="1"/>
</dbReference>
<proteinExistence type="predicted"/>
<dbReference type="Proteomes" id="UP000216311">
    <property type="component" value="Unassembled WGS sequence"/>
</dbReference>
<dbReference type="EMBL" id="NMVQ01000009">
    <property type="protein sequence ID" value="OYO22826.1"/>
    <property type="molecule type" value="Genomic_DNA"/>
</dbReference>
<comment type="caution">
    <text evidence="1">The sequence shown here is derived from an EMBL/GenBank/DDBJ whole genome shotgun (WGS) entry which is preliminary data.</text>
</comment>
<accession>A0A255H6A0</accession>
<dbReference type="AlphaFoldDB" id="A0A255H6A0"/>
<dbReference type="OrthoDB" id="9780674at2"/>
<name>A0A255H6A0_9ACTN</name>
<dbReference type="RefSeq" id="WP_094363471.1">
    <property type="nucleotide sequence ID" value="NZ_NMVQ01000009.1"/>
</dbReference>
<dbReference type="InterPro" id="IPR010349">
    <property type="entry name" value="Asparaginase_II"/>
</dbReference>
<dbReference type="PANTHER" id="PTHR42110:SF1">
    <property type="entry name" value="L-ASPARAGINASE, PUTATIVE (AFU_ORTHOLOGUE AFUA_3G11890)-RELATED"/>
    <property type="match status" value="1"/>
</dbReference>
<organism evidence="1 2">
    <name type="scientific">Enemella dayhoffiae</name>
    <dbReference type="NCBI Taxonomy" id="2016507"/>
    <lineage>
        <taxon>Bacteria</taxon>
        <taxon>Bacillati</taxon>
        <taxon>Actinomycetota</taxon>
        <taxon>Actinomycetes</taxon>
        <taxon>Propionibacteriales</taxon>
        <taxon>Propionibacteriaceae</taxon>
        <taxon>Enemella</taxon>
    </lineage>
</organism>
<reference evidence="1 2" key="1">
    <citation type="submission" date="2017-07" db="EMBL/GenBank/DDBJ databases">
        <title>Draft whole genome sequences of clinical Proprionibacteriaceae strains.</title>
        <authorList>
            <person name="Bernier A.-M."/>
            <person name="Bernard K."/>
            <person name="Domingo M.-C."/>
        </authorList>
    </citation>
    <scope>NUCLEOTIDE SEQUENCE [LARGE SCALE GENOMIC DNA]</scope>
    <source>
        <strain evidence="1 2">NML 130396</strain>
    </source>
</reference>
<sequence>MNPVALEVVRGGLVESVHTARVVVTDPDGRVRLALGAVDAPMYPRSAAKPMQAIGMLEAGLDLDGELLALAAASHSGEDFHLAGVRRILAEAGIPEDGLDCTADLPLDEQARAEWLRAGRGAEPVAMNCSGKHAAMLRTSVRNGWPTSGYRDPGHPVQRAVAAAIARLTGDRLPPATVDGCGAPLYAISLAGLARAFGRIAAAGSGPERLVADAFRNHPAYASGSRRDEAALHGAVPGIVTKAGAEAVQAAGLPDGTGIALKIEDGTPRGRAALMASVLRWLGYAHPVLVEQLTVPVLGHGRPVGEIRVRAGFFESQD</sequence>
<evidence type="ECO:0000313" key="2">
    <source>
        <dbReference type="Proteomes" id="UP000216311"/>
    </source>
</evidence>
<gene>
    <name evidence="1" type="ORF">CGZ93_07230</name>
</gene>
<keyword evidence="2" id="KW-1185">Reference proteome</keyword>